<evidence type="ECO:0000313" key="4">
    <source>
        <dbReference type="Proteomes" id="UP001142648"/>
    </source>
</evidence>
<dbReference type="SUPFAM" id="SSF51430">
    <property type="entry name" value="NAD(P)-linked oxidoreductase"/>
    <property type="match status" value="1"/>
</dbReference>
<dbReference type="InterPro" id="IPR036812">
    <property type="entry name" value="NAD(P)_OxRdtase_dom_sf"/>
</dbReference>
<keyword evidence="1" id="KW-0560">Oxidoreductase</keyword>
<dbReference type="PANTHER" id="PTHR43625">
    <property type="entry name" value="AFLATOXIN B1 ALDEHYDE REDUCTASE"/>
    <property type="match status" value="1"/>
</dbReference>
<sequence length="332" mass="35580">MAFEKRTLAGRQVHPVGLGCMNLSWAYGDPPPHDEKVRLLERAIALGYDHLDTSNIYGLGRNETLIGEALSGCRDAYLLASKTGIVVQDGGGRGIDCSPEAITRSLDESLARLKTDHIDLFYLHRLDRAVPIADMVGALSRAIEAGKIGGYGVSEWSAAHIREAHAVHPMAAVQTEYSLWTRQPEIAVLETTRELGIAFVAFSPVGRGALGGELGDRPAFGEHDIRRGMPRFGADHWPANRALIARFETLAQEAGVAPAQLALAWVLDQGPHVHAIPGTTSLAHLEQNFAAQSLEIAPATLAAAGDLINRATVSGPRYSAAMQASIDTEDFA</sequence>
<dbReference type="InterPro" id="IPR020471">
    <property type="entry name" value="AKR"/>
</dbReference>
<keyword evidence="4" id="KW-1185">Reference proteome</keyword>
<organism evidence="3 4">
    <name type="scientific">Tsuneonella litorea</name>
    <dbReference type="NCBI Taxonomy" id="2976475"/>
    <lineage>
        <taxon>Bacteria</taxon>
        <taxon>Pseudomonadati</taxon>
        <taxon>Pseudomonadota</taxon>
        <taxon>Alphaproteobacteria</taxon>
        <taxon>Sphingomonadales</taxon>
        <taxon>Erythrobacteraceae</taxon>
        <taxon>Tsuneonella</taxon>
    </lineage>
</organism>
<dbReference type="PANTHER" id="PTHR43625:SF40">
    <property type="entry name" value="ALDO-KETO REDUCTASE YAKC [NADP(+)]"/>
    <property type="match status" value="1"/>
</dbReference>
<evidence type="ECO:0000313" key="3">
    <source>
        <dbReference type="EMBL" id="MCT2560041.1"/>
    </source>
</evidence>
<comment type="caution">
    <text evidence="3">The sequence shown here is derived from an EMBL/GenBank/DDBJ whole genome shotgun (WGS) entry which is preliminary data.</text>
</comment>
<dbReference type="Gene3D" id="3.20.20.100">
    <property type="entry name" value="NADP-dependent oxidoreductase domain"/>
    <property type="match status" value="1"/>
</dbReference>
<proteinExistence type="predicted"/>
<evidence type="ECO:0000259" key="2">
    <source>
        <dbReference type="Pfam" id="PF00248"/>
    </source>
</evidence>
<dbReference type="RefSeq" id="WP_259963154.1">
    <property type="nucleotide sequence ID" value="NZ_JAOAMV010000008.1"/>
</dbReference>
<dbReference type="PRINTS" id="PR00069">
    <property type="entry name" value="ALDKETRDTASE"/>
</dbReference>
<dbReference type="Proteomes" id="UP001142648">
    <property type="component" value="Unassembled WGS sequence"/>
</dbReference>
<name>A0A9X3A923_9SPHN</name>
<accession>A0A9X3A923</accession>
<dbReference type="Pfam" id="PF00248">
    <property type="entry name" value="Aldo_ket_red"/>
    <property type="match status" value="1"/>
</dbReference>
<protein>
    <submittedName>
        <fullName evidence="3">Aldo/keto reductase</fullName>
    </submittedName>
</protein>
<dbReference type="InterPro" id="IPR023210">
    <property type="entry name" value="NADP_OxRdtase_dom"/>
</dbReference>
<evidence type="ECO:0000256" key="1">
    <source>
        <dbReference type="ARBA" id="ARBA00023002"/>
    </source>
</evidence>
<dbReference type="GO" id="GO:0016491">
    <property type="term" value="F:oxidoreductase activity"/>
    <property type="evidence" value="ECO:0007669"/>
    <property type="project" value="UniProtKB-KW"/>
</dbReference>
<reference evidence="3" key="1">
    <citation type="submission" date="2022-09" db="EMBL/GenBank/DDBJ databases">
        <title>The genome sequence of Tsuneonella sp. YG55.</title>
        <authorList>
            <person name="Liu Y."/>
        </authorList>
    </citation>
    <scope>NUCLEOTIDE SEQUENCE</scope>
    <source>
        <strain evidence="3">YG55</strain>
    </source>
</reference>
<dbReference type="AlphaFoldDB" id="A0A9X3A923"/>
<dbReference type="EMBL" id="JAOAMV010000008">
    <property type="protein sequence ID" value="MCT2560041.1"/>
    <property type="molecule type" value="Genomic_DNA"/>
</dbReference>
<feature type="domain" description="NADP-dependent oxidoreductase" evidence="2">
    <location>
        <begin position="16"/>
        <end position="297"/>
    </location>
</feature>
<dbReference type="GO" id="GO:0005737">
    <property type="term" value="C:cytoplasm"/>
    <property type="evidence" value="ECO:0007669"/>
    <property type="project" value="TreeGrafter"/>
</dbReference>
<dbReference type="InterPro" id="IPR050791">
    <property type="entry name" value="Aldo-Keto_reductase"/>
</dbReference>
<gene>
    <name evidence="3" type="ORF">N0B51_13740</name>
</gene>